<proteinExistence type="predicted"/>
<organism evidence="2 3">
    <name type="scientific">Cuscuta europaea</name>
    <name type="common">European dodder</name>
    <dbReference type="NCBI Taxonomy" id="41803"/>
    <lineage>
        <taxon>Eukaryota</taxon>
        <taxon>Viridiplantae</taxon>
        <taxon>Streptophyta</taxon>
        <taxon>Embryophyta</taxon>
        <taxon>Tracheophyta</taxon>
        <taxon>Spermatophyta</taxon>
        <taxon>Magnoliopsida</taxon>
        <taxon>eudicotyledons</taxon>
        <taxon>Gunneridae</taxon>
        <taxon>Pentapetalae</taxon>
        <taxon>asterids</taxon>
        <taxon>lamiids</taxon>
        <taxon>Solanales</taxon>
        <taxon>Convolvulaceae</taxon>
        <taxon>Cuscuteae</taxon>
        <taxon>Cuscuta</taxon>
        <taxon>Cuscuta subgen. Cuscuta</taxon>
    </lineage>
</organism>
<name>A0A9P1EFT8_CUSEU</name>
<evidence type="ECO:0000313" key="2">
    <source>
        <dbReference type="EMBL" id="CAH9103931.1"/>
    </source>
</evidence>
<feature type="compositionally biased region" description="Low complexity" evidence="1">
    <location>
        <begin position="50"/>
        <end position="83"/>
    </location>
</feature>
<dbReference type="Proteomes" id="UP001152484">
    <property type="component" value="Unassembled WGS sequence"/>
</dbReference>
<accession>A0A9P1EFT8</accession>
<gene>
    <name evidence="2" type="ORF">CEURO_LOCUS16333</name>
</gene>
<sequence length="123" mass="13711">MFGSVFWNQSGRIGGIRGSNFGAPLHSYYPPPSQHFYPPPQQQSYPPPSQHFYPLAQQSYPPPQQSYLSPQSYSPPQQSYPAPQSCGYYSASGVMPLRGNGYYPAYNLRGARDENPAEGCRTQ</sequence>
<feature type="region of interest" description="Disordered" evidence="1">
    <location>
        <begin position="103"/>
        <end position="123"/>
    </location>
</feature>
<protein>
    <submittedName>
        <fullName evidence="2">Uncharacterized protein</fullName>
    </submittedName>
</protein>
<dbReference type="AlphaFoldDB" id="A0A9P1EFT8"/>
<feature type="region of interest" description="Disordered" evidence="1">
    <location>
        <begin position="32"/>
        <end position="83"/>
    </location>
</feature>
<dbReference type="EMBL" id="CAMAPE010000045">
    <property type="protein sequence ID" value="CAH9103931.1"/>
    <property type="molecule type" value="Genomic_DNA"/>
</dbReference>
<keyword evidence="3" id="KW-1185">Reference proteome</keyword>
<feature type="compositionally biased region" description="Pro residues" evidence="1">
    <location>
        <begin position="32"/>
        <end position="49"/>
    </location>
</feature>
<reference evidence="2" key="1">
    <citation type="submission" date="2022-07" db="EMBL/GenBank/DDBJ databases">
        <authorList>
            <person name="Macas J."/>
            <person name="Novak P."/>
            <person name="Neumann P."/>
        </authorList>
    </citation>
    <scope>NUCLEOTIDE SEQUENCE</scope>
</reference>
<comment type="caution">
    <text evidence="2">The sequence shown here is derived from an EMBL/GenBank/DDBJ whole genome shotgun (WGS) entry which is preliminary data.</text>
</comment>
<evidence type="ECO:0000313" key="3">
    <source>
        <dbReference type="Proteomes" id="UP001152484"/>
    </source>
</evidence>
<evidence type="ECO:0000256" key="1">
    <source>
        <dbReference type="SAM" id="MobiDB-lite"/>
    </source>
</evidence>